<dbReference type="EMBL" id="CM031813">
    <property type="protein sequence ID" value="KAG6654079.1"/>
    <property type="molecule type" value="Genomic_DNA"/>
</dbReference>
<reference evidence="2" key="1">
    <citation type="submission" date="2020-12" db="EMBL/GenBank/DDBJ databases">
        <title>WGS assembly of Carya illinoinensis cv. Pawnee.</title>
        <authorList>
            <person name="Platts A."/>
            <person name="Shu S."/>
            <person name="Wright S."/>
            <person name="Barry K."/>
            <person name="Edger P."/>
            <person name="Pires J.C."/>
            <person name="Schmutz J."/>
        </authorList>
    </citation>
    <scope>NUCLEOTIDE SEQUENCE</scope>
    <source>
        <tissue evidence="2">Leaf</tissue>
    </source>
</reference>
<evidence type="ECO:0000256" key="1">
    <source>
        <dbReference type="SAM" id="MobiDB-lite"/>
    </source>
</evidence>
<proteinExistence type="predicted"/>
<evidence type="ECO:0000313" key="3">
    <source>
        <dbReference type="Proteomes" id="UP000811609"/>
    </source>
</evidence>
<accession>A0A8T1QIC1</accession>
<sequence length="55" mass="6304">MSEQDSGFLDTDEGTTKRLSSVQGLEPPHPYWHCASIFILKFKWFKMIKSIPCGD</sequence>
<comment type="caution">
    <text evidence="2">The sequence shown here is derived from an EMBL/GenBank/DDBJ whole genome shotgun (WGS) entry which is preliminary data.</text>
</comment>
<evidence type="ECO:0000313" key="2">
    <source>
        <dbReference type="EMBL" id="KAG6654079.1"/>
    </source>
</evidence>
<organism evidence="2 3">
    <name type="scientific">Carya illinoinensis</name>
    <name type="common">Pecan</name>
    <dbReference type="NCBI Taxonomy" id="32201"/>
    <lineage>
        <taxon>Eukaryota</taxon>
        <taxon>Viridiplantae</taxon>
        <taxon>Streptophyta</taxon>
        <taxon>Embryophyta</taxon>
        <taxon>Tracheophyta</taxon>
        <taxon>Spermatophyta</taxon>
        <taxon>Magnoliopsida</taxon>
        <taxon>eudicotyledons</taxon>
        <taxon>Gunneridae</taxon>
        <taxon>Pentapetalae</taxon>
        <taxon>rosids</taxon>
        <taxon>fabids</taxon>
        <taxon>Fagales</taxon>
        <taxon>Juglandaceae</taxon>
        <taxon>Carya</taxon>
    </lineage>
</organism>
<gene>
    <name evidence="2" type="ORF">CIPAW_05G121100</name>
</gene>
<dbReference type="Proteomes" id="UP000811609">
    <property type="component" value="Chromosome 5"/>
</dbReference>
<feature type="region of interest" description="Disordered" evidence="1">
    <location>
        <begin position="1"/>
        <end position="24"/>
    </location>
</feature>
<protein>
    <submittedName>
        <fullName evidence="2">Uncharacterized protein</fullName>
    </submittedName>
</protein>
<keyword evidence="3" id="KW-1185">Reference proteome</keyword>
<name>A0A8T1QIC1_CARIL</name>
<dbReference type="AlphaFoldDB" id="A0A8T1QIC1"/>